<dbReference type="NCBIfam" id="TIGR01316">
    <property type="entry name" value="gltA"/>
    <property type="match status" value="1"/>
</dbReference>
<protein>
    <submittedName>
        <fullName evidence="3">Sulfide dehydrogenase subunit alpha</fullName>
        <ecNumber evidence="3">1.18.1.2</ecNumber>
        <ecNumber evidence="3">1.8.1.19</ecNumber>
    </submittedName>
</protein>
<dbReference type="SUPFAM" id="SSF51971">
    <property type="entry name" value="Nucleotide-binding domain"/>
    <property type="match status" value="2"/>
</dbReference>
<dbReference type="AlphaFoldDB" id="A0A3P3XLC3"/>
<dbReference type="GO" id="GO:0051536">
    <property type="term" value="F:iron-sulfur cluster binding"/>
    <property type="evidence" value="ECO:0007669"/>
    <property type="project" value="InterPro"/>
</dbReference>
<dbReference type="InterPro" id="IPR009051">
    <property type="entry name" value="Helical_ferredxn"/>
</dbReference>
<dbReference type="GO" id="GO:0004324">
    <property type="term" value="F:ferredoxin-NADP+ reductase activity"/>
    <property type="evidence" value="ECO:0007669"/>
    <property type="project" value="UniProtKB-EC"/>
</dbReference>
<sequence length="492" mass="53481">MSHKEDFTMDNAELELAKLRAAPITPKIRLQIPPQDMPAQDPAARRSNMEEVALGYTPAQAMLEAERCLQCKNAPCISGCPVRIDIPGFIGKIKEGDFLGASKIIKKTNLLPSICGRVCPQETQCQAPCTVGKALGGVEKAVQIGRLERFVADYERAQGAMEMPHVAPPTGRKVAIVGAGPAGLTCAVDVRREGHEVTIFEAFHKPGGVMVYGIPEFRLPKVLVQSEAEVLECMGVDFELNFLVGRTRPLRALMSEDGYDAVFIGTGAGLPKFMNIPGENYVGVFSANEYLTRANLLKAYMRGMAGTPIYPSRRVAVLGGGNVAMDSARMALRLGAEEVRVLYRRTREEMPARAEEVAHAMEEGIIFDFLKSPTRVLGDDRGRVAALEVLSYELGEPDESGRRRPVPIRGSEQIIPFDTVIVAIGNESNPLISHTTPELQVDKHGHILVDEKQKTSIERVYAGGDIVLGAATVILAMGEGRRAAQAINEILQ</sequence>
<dbReference type="SUPFAM" id="SSF46548">
    <property type="entry name" value="alpha-helical ferredoxin"/>
    <property type="match status" value="1"/>
</dbReference>
<name>A0A3P3XLC3_9SPIR</name>
<dbReference type="InterPro" id="IPR036188">
    <property type="entry name" value="FAD/NAD-bd_sf"/>
</dbReference>
<dbReference type="EMBL" id="FWDM01000028">
    <property type="protein sequence ID" value="SLM14504.1"/>
    <property type="molecule type" value="Genomic_DNA"/>
</dbReference>
<dbReference type="Gene3D" id="1.10.1060.10">
    <property type="entry name" value="Alpha-helical ferredoxin"/>
    <property type="match status" value="1"/>
</dbReference>
<evidence type="ECO:0000313" key="3">
    <source>
        <dbReference type="EMBL" id="SLM14504.1"/>
    </source>
</evidence>
<evidence type="ECO:0000259" key="2">
    <source>
        <dbReference type="Pfam" id="PF14691"/>
    </source>
</evidence>
<organism evidence="3">
    <name type="scientific">uncultured spirochete</name>
    <dbReference type="NCBI Taxonomy" id="156406"/>
    <lineage>
        <taxon>Bacteria</taxon>
        <taxon>Pseudomonadati</taxon>
        <taxon>Spirochaetota</taxon>
        <taxon>Spirochaetia</taxon>
        <taxon>Spirochaetales</taxon>
        <taxon>environmental samples</taxon>
    </lineage>
</organism>
<dbReference type="Pfam" id="PF07992">
    <property type="entry name" value="Pyr_redox_2"/>
    <property type="match status" value="1"/>
</dbReference>
<dbReference type="InterPro" id="IPR028261">
    <property type="entry name" value="DPD_II"/>
</dbReference>
<keyword evidence="3" id="KW-0560">Oxidoreductase</keyword>
<dbReference type="EC" id="1.18.1.2" evidence="3"/>
<dbReference type="Pfam" id="PF14691">
    <property type="entry name" value="Fer4_20"/>
    <property type="match status" value="1"/>
</dbReference>
<evidence type="ECO:0000259" key="1">
    <source>
        <dbReference type="Pfam" id="PF07992"/>
    </source>
</evidence>
<dbReference type="PANTHER" id="PTHR42783">
    <property type="entry name" value="GLUTAMATE SYNTHASE [NADPH] SMALL CHAIN"/>
    <property type="match status" value="1"/>
</dbReference>
<gene>
    <name evidence="3" type="primary">sudA</name>
    <name evidence="3" type="ORF">SPIROBIBN47_340026</name>
</gene>
<dbReference type="EC" id="1.8.1.19" evidence="3"/>
<dbReference type="Gene3D" id="3.50.50.60">
    <property type="entry name" value="FAD/NAD(P)-binding domain"/>
    <property type="match status" value="3"/>
</dbReference>
<dbReference type="InterPro" id="IPR006004">
    <property type="entry name" value="SudA-like"/>
</dbReference>
<dbReference type="InterPro" id="IPR023753">
    <property type="entry name" value="FAD/NAD-binding_dom"/>
</dbReference>
<accession>A0A3P3XLC3</accession>
<proteinExistence type="predicted"/>
<dbReference type="PANTHER" id="PTHR42783:SF3">
    <property type="entry name" value="GLUTAMATE SYNTHASE [NADPH] SMALL CHAIN-RELATED"/>
    <property type="match status" value="1"/>
</dbReference>
<reference evidence="3" key="1">
    <citation type="submission" date="2017-02" db="EMBL/GenBank/DDBJ databases">
        <authorList>
            <person name="Regsiter A."/>
            <person name="William W."/>
        </authorList>
    </citation>
    <scope>NUCLEOTIDE SEQUENCE</scope>
    <source>
        <strain evidence="3">Bib</strain>
    </source>
</reference>
<feature type="domain" description="FAD/NAD(P)-binding" evidence="1">
    <location>
        <begin position="173"/>
        <end position="480"/>
    </location>
</feature>
<feature type="domain" description="Dihydroprymidine dehydrogenase" evidence="2">
    <location>
        <begin position="46"/>
        <end position="159"/>
    </location>
</feature>
<dbReference type="PRINTS" id="PR00419">
    <property type="entry name" value="ADXRDTASE"/>
</dbReference>